<proteinExistence type="predicted"/>
<feature type="domain" description="Prolyl 4-hydroxylase alpha subunit Fe(2+) 2OG dioxygenase" evidence="1">
    <location>
        <begin position="98"/>
        <end position="155"/>
    </location>
</feature>
<sequence length="178" mass="21241">MEKFIYINKSLTETICDEIVEKFECNYNINKLLKINFDIPHDHIWSNIKNTVINEIDKHINIYYENLDNNIFFFNNVHHNKTMNHFVIKKFNKNECSSNFHNDCCIDLDNKKSRVLSFIFFLNTIDDGGEIDFFGYHKIKPEKGNIIIFPSEWFFPYSENVSISDDKYIIKGSIYIDI</sequence>
<dbReference type="AlphaFoldDB" id="A0A6C0EX19"/>
<organism evidence="2">
    <name type="scientific">viral metagenome</name>
    <dbReference type="NCBI Taxonomy" id="1070528"/>
    <lineage>
        <taxon>unclassified sequences</taxon>
        <taxon>metagenomes</taxon>
        <taxon>organismal metagenomes</taxon>
    </lineage>
</organism>
<reference evidence="2" key="1">
    <citation type="journal article" date="2020" name="Nature">
        <title>Giant virus diversity and host interactions through global metagenomics.</title>
        <authorList>
            <person name="Schulz F."/>
            <person name="Roux S."/>
            <person name="Paez-Espino D."/>
            <person name="Jungbluth S."/>
            <person name="Walsh D.A."/>
            <person name="Denef V.J."/>
            <person name="McMahon K.D."/>
            <person name="Konstantinidis K.T."/>
            <person name="Eloe-Fadrosh E.A."/>
            <person name="Kyrpides N.C."/>
            <person name="Woyke T."/>
        </authorList>
    </citation>
    <scope>NUCLEOTIDE SEQUENCE</scope>
    <source>
        <strain evidence="2">GVMAG-M-3300009155-48</strain>
    </source>
</reference>
<dbReference type="Gene3D" id="2.60.120.620">
    <property type="entry name" value="q2cbj1_9rhob like domain"/>
    <property type="match status" value="1"/>
</dbReference>
<accession>A0A6C0EX19</accession>
<name>A0A6C0EX19_9ZZZZ</name>
<dbReference type="InterPro" id="IPR044862">
    <property type="entry name" value="Pro_4_hyd_alph_FE2OG_OXY"/>
</dbReference>
<evidence type="ECO:0000313" key="2">
    <source>
        <dbReference type="EMBL" id="QHT31785.1"/>
    </source>
</evidence>
<dbReference type="EMBL" id="MN738925">
    <property type="protein sequence ID" value="QHT31785.1"/>
    <property type="molecule type" value="Genomic_DNA"/>
</dbReference>
<dbReference type="Pfam" id="PF13640">
    <property type="entry name" value="2OG-FeII_Oxy_3"/>
    <property type="match status" value="1"/>
</dbReference>
<evidence type="ECO:0000259" key="1">
    <source>
        <dbReference type="Pfam" id="PF13640"/>
    </source>
</evidence>
<protein>
    <recommendedName>
        <fullName evidence="1">Prolyl 4-hydroxylase alpha subunit Fe(2+) 2OG dioxygenase domain-containing protein</fullName>
    </recommendedName>
</protein>